<evidence type="ECO:0000256" key="3">
    <source>
        <dbReference type="HAMAP-Rule" id="MF_00197"/>
    </source>
</evidence>
<feature type="binding site" evidence="3">
    <location>
        <begin position="213"/>
        <end position="214"/>
    </location>
    <ligand>
        <name>substrate</name>
    </ligand>
</feature>
<feature type="site" description="Could be important to modulate the pK values of the two catalytic cysteine residues" evidence="3">
    <location>
        <position position="163"/>
    </location>
</feature>
<comment type="caution">
    <text evidence="3">Lacks conserved residue(s) required for the propagation of feature annotation.</text>
</comment>
<gene>
    <name evidence="3 5" type="primary">dapF</name>
    <name evidence="5" type="ORF">FR932_03850</name>
</gene>
<dbReference type="GO" id="GO:0005829">
    <property type="term" value="C:cytosol"/>
    <property type="evidence" value="ECO:0007669"/>
    <property type="project" value="TreeGrafter"/>
</dbReference>
<organism evidence="5 6">
    <name type="scientific">Moritella marina ATCC 15381</name>
    <dbReference type="NCBI Taxonomy" id="1202962"/>
    <lineage>
        <taxon>Bacteria</taxon>
        <taxon>Pseudomonadati</taxon>
        <taxon>Pseudomonadota</taxon>
        <taxon>Gammaproteobacteria</taxon>
        <taxon>Alteromonadales</taxon>
        <taxon>Moritellaceae</taxon>
        <taxon>Moritella</taxon>
    </lineage>
</organism>
<feature type="binding site" evidence="3">
    <location>
        <position position="65"/>
    </location>
    <ligand>
        <name>substrate</name>
    </ligand>
</feature>
<dbReference type="OrthoDB" id="9805408at2"/>
<dbReference type="Gene3D" id="3.10.310.10">
    <property type="entry name" value="Diaminopimelate Epimerase, Chain A, domain 1"/>
    <property type="match status" value="2"/>
</dbReference>
<comment type="subcellular location">
    <subcellularLocation>
        <location evidence="3">Cytoplasm</location>
    </subcellularLocation>
</comment>
<keyword evidence="2 3" id="KW-0413">Isomerase</keyword>
<keyword evidence="3" id="KW-0963">Cytoplasm</keyword>
<dbReference type="GO" id="GO:0008837">
    <property type="term" value="F:diaminopimelate epimerase activity"/>
    <property type="evidence" value="ECO:0007669"/>
    <property type="project" value="UniProtKB-UniRule"/>
</dbReference>
<evidence type="ECO:0000256" key="4">
    <source>
        <dbReference type="NCBIfam" id="TIGR00652"/>
    </source>
</evidence>
<protein>
    <recommendedName>
        <fullName evidence="3 4">Diaminopimelate epimerase</fullName>
        <shortName evidence="3">DAP epimerase</shortName>
        <ecNumber evidence="3 4">5.1.1.7</ecNumber>
    </recommendedName>
    <alternativeName>
        <fullName evidence="3">PLP-independent amino acid racemase</fullName>
    </alternativeName>
</protein>
<dbReference type="InterPro" id="IPR001653">
    <property type="entry name" value="DAP_epimerase_DapF"/>
</dbReference>
<dbReference type="UniPathway" id="UPA00034">
    <property type="reaction ID" value="UER00025"/>
</dbReference>
<name>A0A5J6WKS1_MORMI</name>
<keyword evidence="6" id="KW-1185">Reference proteome</keyword>
<dbReference type="NCBIfam" id="TIGR00652">
    <property type="entry name" value="DapF"/>
    <property type="match status" value="1"/>
</dbReference>
<feature type="binding site" evidence="3">
    <location>
        <position position="195"/>
    </location>
    <ligand>
        <name>substrate</name>
    </ligand>
</feature>
<dbReference type="EC" id="5.1.1.7" evidence="3 4"/>
<sequence length="282" mass="31556">MMRIPFDKYHVSGNDYLICAQTDWELPINTTYIKSLCDRCNGIGADGILFWSTSTEHKWSLRIYNSDGTECEKSANGLLIFAQYLKDNGLSQHRTIEIFLCKLAETIKVNEFADGCDSVQLGRYYFSSDKIPVRSNKETFIDQQVVIGDEKFNLNCVSLGNPHCVIFVDRELSMDEVINKGRLIGQSTLFPDKANVIFALIRSETLIKIEVWERGAGYIQSSGMCACAAAILSYTRKYTKNKVTIEMQGGEVTVMLNGRDEVSLSGKAELICSGDVAPHIIN</sequence>
<dbReference type="Pfam" id="PF01678">
    <property type="entry name" value="DAP_epimerase"/>
    <property type="match status" value="2"/>
</dbReference>
<dbReference type="RefSeq" id="WP_019439372.1">
    <property type="nucleotide sequence ID" value="NZ_ALOE01000001.1"/>
</dbReference>
<evidence type="ECO:0000313" key="5">
    <source>
        <dbReference type="EMBL" id="QFI37022.1"/>
    </source>
</evidence>
<dbReference type="AlphaFoldDB" id="A0A5J6WKS1"/>
<dbReference type="KEGG" id="mmaa:FR932_03850"/>
<feature type="binding site" evidence="3">
    <location>
        <position position="161"/>
    </location>
    <ligand>
        <name>substrate</name>
    </ligand>
</feature>
<reference evidence="5 6" key="1">
    <citation type="submission" date="2019-09" db="EMBL/GenBank/DDBJ databases">
        <title>Hybrid Assembly of the complete Genome of the Deep-Sea Bacterium Moritella marina from long Nanopore and Illumina reads.</title>
        <authorList>
            <person name="Magin S."/>
            <person name="Georgoulis A."/>
            <person name="Papadimitriou K."/>
            <person name="Iliakis G."/>
            <person name="Vorgias C.E."/>
        </authorList>
    </citation>
    <scope>NUCLEOTIDE SEQUENCE [LARGE SCALE GENOMIC DNA]</scope>
    <source>
        <strain evidence="5 6">MP-1</strain>
    </source>
</reference>
<keyword evidence="3" id="KW-0457">Lysine biosynthesis</keyword>
<comment type="similarity">
    <text evidence="1 3">Belongs to the diaminopimelate epimerase family.</text>
</comment>
<feature type="binding site" evidence="3">
    <location>
        <position position="14"/>
    </location>
    <ligand>
        <name>substrate</name>
    </ligand>
</feature>
<dbReference type="HAMAP" id="MF_00197">
    <property type="entry name" value="DAP_epimerase"/>
    <property type="match status" value="1"/>
</dbReference>
<dbReference type="PANTHER" id="PTHR31689">
    <property type="entry name" value="DIAMINOPIMELATE EPIMERASE, CHLOROPLASTIC"/>
    <property type="match status" value="1"/>
</dbReference>
<dbReference type="EMBL" id="CP044399">
    <property type="protein sequence ID" value="QFI37022.1"/>
    <property type="molecule type" value="Genomic_DNA"/>
</dbReference>
<dbReference type="SUPFAM" id="SSF54506">
    <property type="entry name" value="Diaminopimelate epimerase-like"/>
    <property type="match status" value="2"/>
</dbReference>
<comment type="catalytic activity">
    <reaction evidence="3">
        <text>(2S,6S)-2,6-diaminopimelate = meso-2,6-diaminopimelate</text>
        <dbReference type="Rhea" id="RHEA:15393"/>
        <dbReference type="ChEBI" id="CHEBI:57609"/>
        <dbReference type="ChEBI" id="CHEBI:57791"/>
        <dbReference type="EC" id="5.1.1.7"/>
    </reaction>
</comment>
<evidence type="ECO:0000313" key="6">
    <source>
        <dbReference type="Proteomes" id="UP000327424"/>
    </source>
</evidence>
<proteinExistence type="inferred from homology"/>
<comment type="function">
    <text evidence="3">Catalyzes the stereoinversion of LL-2,6-diaminopimelate (L,L-DAP) to meso-diaminopimelate (meso-DAP), a precursor of L-lysine and an essential component of the bacterial peptidoglycan.</text>
</comment>
<dbReference type="PANTHER" id="PTHR31689:SF0">
    <property type="entry name" value="DIAMINOPIMELATE EPIMERASE"/>
    <property type="match status" value="1"/>
</dbReference>
<comment type="pathway">
    <text evidence="3">Amino-acid biosynthesis; L-lysine biosynthesis via DAP pathway; DL-2,6-diaminopimelate from LL-2,6-diaminopimelate: step 1/1.</text>
</comment>
<dbReference type="GO" id="GO:0009089">
    <property type="term" value="P:lysine biosynthetic process via diaminopimelate"/>
    <property type="evidence" value="ECO:0007669"/>
    <property type="project" value="UniProtKB-UniRule"/>
</dbReference>
<keyword evidence="3" id="KW-0028">Amino-acid biosynthesis</keyword>
<accession>A0A5J6WKS1</accession>
<comment type="subunit">
    <text evidence="3">Homodimer.</text>
</comment>
<evidence type="ECO:0000256" key="1">
    <source>
        <dbReference type="ARBA" id="ARBA00010219"/>
    </source>
</evidence>
<feature type="site" description="Could be important to modulate the pK values of the two catalytic cysteine residues" evidence="3">
    <location>
        <position position="213"/>
    </location>
</feature>
<evidence type="ECO:0000256" key="2">
    <source>
        <dbReference type="ARBA" id="ARBA00023235"/>
    </source>
</evidence>
<dbReference type="Proteomes" id="UP000327424">
    <property type="component" value="Chromosome"/>
</dbReference>